<evidence type="ECO:0000313" key="1">
    <source>
        <dbReference type="EMBL" id="OUJ18060.1"/>
    </source>
</evidence>
<protein>
    <submittedName>
        <fullName evidence="1">Superfamily I DNA/RNA helicase</fullName>
    </submittedName>
</protein>
<dbReference type="OrthoDB" id="45637at2157"/>
<proteinExistence type="predicted"/>
<keyword evidence="1" id="KW-0067">ATP-binding</keyword>
<evidence type="ECO:0000313" key="2">
    <source>
        <dbReference type="Proteomes" id="UP000195137"/>
    </source>
</evidence>
<dbReference type="Gene3D" id="3.40.50.300">
    <property type="entry name" value="P-loop containing nucleotide triphosphate hydrolases"/>
    <property type="match status" value="1"/>
</dbReference>
<comment type="caution">
    <text evidence="1">The sequence shown here is derived from an EMBL/GenBank/DDBJ whole genome shotgun (WGS) entry which is preliminary data.</text>
</comment>
<dbReference type="Proteomes" id="UP000195137">
    <property type="component" value="Unassembled WGS sequence"/>
</dbReference>
<keyword evidence="1" id="KW-0378">Hydrolase</keyword>
<dbReference type="AlphaFoldDB" id="A0A1Y3G9Y2"/>
<sequence>MNNKIMRYPNREFYNNKLKAALQVKKHKLTDLTDKAREKPESYAK</sequence>
<accession>A0A1Y3G9Y2</accession>
<dbReference type="EMBL" id="MRZU01000005">
    <property type="protein sequence ID" value="OUJ18060.1"/>
    <property type="molecule type" value="Genomic_DNA"/>
</dbReference>
<dbReference type="GO" id="GO:0004386">
    <property type="term" value="F:helicase activity"/>
    <property type="evidence" value="ECO:0007669"/>
    <property type="project" value="UniProtKB-KW"/>
</dbReference>
<dbReference type="InterPro" id="IPR027417">
    <property type="entry name" value="P-loop_NTPase"/>
</dbReference>
<keyword evidence="1" id="KW-0347">Helicase</keyword>
<reference evidence="1 2" key="1">
    <citation type="submission" date="2016-12" db="EMBL/GenBank/DDBJ databases">
        <title>Discovery of methanogenic haloarchaea.</title>
        <authorList>
            <person name="Sorokin D.Y."/>
            <person name="Makarova K.S."/>
            <person name="Abbas B."/>
            <person name="Ferrer M."/>
            <person name="Golyshin P.N."/>
        </authorList>
    </citation>
    <scope>NUCLEOTIDE SEQUENCE [LARGE SCALE GENOMIC DNA]</scope>
    <source>
        <strain evidence="1">AMET1</strain>
    </source>
</reference>
<keyword evidence="2" id="KW-1185">Reference proteome</keyword>
<organism evidence="1 2">
    <name type="scientific">Methanonatronarchaeum thermophilum</name>
    <dbReference type="NCBI Taxonomy" id="1927129"/>
    <lineage>
        <taxon>Archaea</taxon>
        <taxon>Methanobacteriati</taxon>
        <taxon>Methanobacteriota</taxon>
        <taxon>Methanonatronarchaeia</taxon>
        <taxon>Methanonatronarchaeales</taxon>
        <taxon>Methanonatronarchaeaceae</taxon>
        <taxon>Methanonatronarchaeum</taxon>
    </lineage>
</organism>
<keyword evidence="1" id="KW-0547">Nucleotide-binding</keyword>
<name>A0A1Y3G9Y2_9EURY</name>
<gene>
    <name evidence="1" type="ORF">AMET1_1502</name>
</gene>
<dbReference type="RefSeq" id="WP_086637867.1">
    <property type="nucleotide sequence ID" value="NZ_MRZU01000005.1"/>
</dbReference>